<dbReference type="AlphaFoldDB" id="A0AAD7CKK2"/>
<comment type="caution">
    <text evidence="15">The sequence shown here is derived from an EMBL/GenBank/DDBJ whole genome shotgun (WGS) entry which is preliminary data.</text>
</comment>
<evidence type="ECO:0000256" key="2">
    <source>
        <dbReference type="ARBA" id="ARBA00004370"/>
    </source>
</evidence>
<dbReference type="Proteomes" id="UP001221142">
    <property type="component" value="Unassembled WGS sequence"/>
</dbReference>
<evidence type="ECO:0000256" key="9">
    <source>
        <dbReference type="ARBA" id="ARBA00023002"/>
    </source>
</evidence>
<dbReference type="PRINTS" id="PR00385">
    <property type="entry name" value="P450"/>
</dbReference>
<keyword evidence="6" id="KW-0812">Transmembrane</keyword>
<dbReference type="InterPro" id="IPR002401">
    <property type="entry name" value="Cyt_P450_E_grp-I"/>
</dbReference>
<evidence type="ECO:0000256" key="12">
    <source>
        <dbReference type="ARBA" id="ARBA00023136"/>
    </source>
</evidence>
<comment type="cofactor">
    <cofactor evidence="1 13">
        <name>heme</name>
        <dbReference type="ChEBI" id="CHEBI:30413"/>
    </cofactor>
</comment>
<comment type="similarity">
    <text evidence="4 14">Belongs to the cytochrome P450 family.</text>
</comment>
<comment type="subcellular location">
    <subcellularLocation>
        <location evidence="2">Membrane</location>
    </subcellularLocation>
</comment>
<keyword evidence="7 13" id="KW-0479">Metal-binding</keyword>
<dbReference type="SUPFAM" id="SSF48264">
    <property type="entry name" value="Cytochrome P450"/>
    <property type="match status" value="1"/>
</dbReference>
<evidence type="ECO:0000256" key="7">
    <source>
        <dbReference type="ARBA" id="ARBA00022723"/>
    </source>
</evidence>
<feature type="binding site" description="axial binding residue" evidence="13">
    <location>
        <position position="471"/>
    </location>
    <ligand>
        <name>heme</name>
        <dbReference type="ChEBI" id="CHEBI:30413"/>
    </ligand>
    <ligandPart>
        <name>Fe</name>
        <dbReference type="ChEBI" id="CHEBI:18248"/>
    </ligandPart>
</feature>
<dbReference type="InterPro" id="IPR050121">
    <property type="entry name" value="Cytochrome_P450_monoxygenase"/>
</dbReference>
<keyword evidence="8" id="KW-1133">Transmembrane helix</keyword>
<keyword evidence="9 14" id="KW-0560">Oxidoreductase</keyword>
<comment type="pathway">
    <text evidence="3">Secondary metabolite biosynthesis; terpenoid biosynthesis.</text>
</comment>
<evidence type="ECO:0000256" key="6">
    <source>
        <dbReference type="ARBA" id="ARBA00022692"/>
    </source>
</evidence>
<dbReference type="PROSITE" id="PS00086">
    <property type="entry name" value="CYTOCHROME_P450"/>
    <property type="match status" value="1"/>
</dbReference>
<dbReference type="Pfam" id="PF00067">
    <property type="entry name" value="p450"/>
    <property type="match status" value="1"/>
</dbReference>
<evidence type="ECO:0000313" key="16">
    <source>
        <dbReference type="Proteomes" id="UP001221142"/>
    </source>
</evidence>
<keyword evidence="11 14" id="KW-0503">Monooxygenase</keyword>
<evidence type="ECO:0000256" key="3">
    <source>
        <dbReference type="ARBA" id="ARBA00004721"/>
    </source>
</evidence>
<dbReference type="GO" id="GO:0016705">
    <property type="term" value="F:oxidoreductase activity, acting on paired donors, with incorporation or reduction of molecular oxygen"/>
    <property type="evidence" value="ECO:0007669"/>
    <property type="project" value="InterPro"/>
</dbReference>
<dbReference type="Gene3D" id="1.10.630.10">
    <property type="entry name" value="Cytochrome P450"/>
    <property type="match status" value="1"/>
</dbReference>
<dbReference type="InterPro" id="IPR017972">
    <property type="entry name" value="Cyt_P450_CS"/>
</dbReference>
<dbReference type="PANTHER" id="PTHR24305">
    <property type="entry name" value="CYTOCHROME P450"/>
    <property type="match status" value="1"/>
</dbReference>
<keyword evidence="5 13" id="KW-0349">Heme</keyword>
<evidence type="ECO:0000256" key="1">
    <source>
        <dbReference type="ARBA" id="ARBA00001971"/>
    </source>
</evidence>
<evidence type="ECO:0000256" key="13">
    <source>
        <dbReference type="PIRSR" id="PIRSR602401-1"/>
    </source>
</evidence>
<dbReference type="InterPro" id="IPR036396">
    <property type="entry name" value="Cyt_P450_sf"/>
</dbReference>
<dbReference type="GO" id="GO:0020037">
    <property type="term" value="F:heme binding"/>
    <property type="evidence" value="ECO:0007669"/>
    <property type="project" value="InterPro"/>
</dbReference>
<name>A0AAD7CKK2_9AGAR</name>
<evidence type="ECO:0000256" key="5">
    <source>
        <dbReference type="ARBA" id="ARBA00022617"/>
    </source>
</evidence>
<keyword evidence="12" id="KW-0472">Membrane</keyword>
<dbReference type="InterPro" id="IPR001128">
    <property type="entry name" value="Cyt_P450"/>
</dbReference>
<dbReference type="EMBL" id="JARKIF010000001">
    <property type="protein sequence ID" value="KAJ7651145.1"/>
    <property type="molecule type" value="Genomic_DNA"/>
</dbReference>
<dbReference type="GO" id="GO:0005506">
    <property type="term" value="F:iron ion binding"/>
    <property type="evidence" value="ECO:0007669"/>
    <property type="project" value="InterPro"/>
</dbReference>
<evidence type="ECO:0000256" key="4">
    <source>
        <dbReference type="ARBA" id="ARBA00010617"/>
    </source>
</evidence>
<reference evidence="15" key="1">
    <citation type="submission" date="2023-03" db="EMBL/GenBank/DDBJ databases">
        <title>Massive genome expansion in bonnet fungi (Mycena s.s.) driven by repeated elements and novel gene families across ecological guilds.</title>
        <authorList>
            <consortium name="Lawrence Berkeley National Laboratory"/>
            <person name="Harder C.B."/>
            <person name="Miyauchi S."/>
            <person name="Viragh M."/>
            <person name="Kuo A."/>
            <person name="Thoen E."/>
            <person name="Andreopoulos B."/>
            <person name="Lu D."/>
            <person name="Skrede I."/>
            <person name="Drula E."/>
            <person name="Henrissat B."/>
            <person name="Morin E."/>
            <person name="Kohler A."/>
            <person name="Barry K."/>
            <person name="LaButti K."/>
            <person name="Morin E."/>
            <person name="Salamov A."/>
            <person name="Lipzen A."/>
            <person name="Mereny Z."/>
            <person name="Hegedus B."/>
            <person name="Baldrian P."/>
            <person name="Stursova M."/>
            <person name="Weitz H."/>
            <person name="Taylor A."/>
            <person name="Grigoriev I.V."/>
            <person name="Nagy L.G."/>
            <person name="Martin F."/>
            <person name="Kauserud H."/>
        </authorList>
    </citation>
    <scope>NUCLEOTIDE SEQUENCE</scope>
    <source>
        <strain evidence="15">9284</strain>
    </source>
</reference>
<evidence type="ECO:0000256" key="11">
    <source>
        <dbReference type="ARBA" id="ARBA00023033"/>
    </source>
</evidence>
<keyword evidence="10 13" id="KW-0408">Iron</keyword>
<dbReference type="PANTHER" id="PTHR24305:SF166">
    <property type="entry name" value="CYTOCHROME P450 12A4, MITOCHONDRIAL-RELATED"/>
    <property type="match status" value="1"/>
</dbReference>
<keyword evidence="16" id="KW-1185">Reference proteome</keyword>
<evidence type="ECO:0000313" key="15">
    <source>
        <dbReference type="EMBL" id="KAJ7651145.1"/>
    </source>
</evidence>
<dbReference type="PRINTS" id="PR00463">
    <property type="entry name" value="EP450I"/>
</dbReference>
<evidence type="ECO:0000256" key="8">
    <source>
        <dbReference type="ARBA" id="ARBA00022989"/>
    </source>
</evidence>
<dbReference type="GO" id="GO:0004497">
    <property type="term" value="F:monooxygenase activity"/>
    <property type="evidence" value="ECO:0007669"/>
    <property type="project" value="UniProtKB-KW"/>
</dbReference>
<organism evidence="15 16">
    <name type="scientific">Roridomyces roridus</name>
    <dbReference type="NCBI Taxonomy" id="1738132"/>
    <lineage>
        <taxon>Eukaryota</taxon>
        <taxon>Fungi</taxon>
        <taxon>Dikarya</taxon>
        <taxon>Basidiomycota</taxon>
        <taxon>Agaricomycotina</taxon>
        <taxon>Agaricomycetes</taxon>
        <taxon>Agaricomycetidae</taxon>
        <taxon>Agaricales</taxon>
        <taxon>Marasmiineae</taxon>
        <taxon>Mycenaceae</taxon>
        <taxon>Roridomyces</taxon>
    </lineage>
</organism>
<proteinExistence type="inferred from homology"/>
<accession>A0AAD7CKK2</accession>
<evidence type="ECO:0000256" key="14">
    <source>
        <dbReference type="RuleBase" id="RU000461"/>
    </source>
</evidence>
<protein>
    <submittedName>
        <fullName evidence="15">Cytochrome P450</fullName>
    </submittedName>
</protein>
<evidence type="ECO:0000256" key="10">
    <source>
        <dbReference type="ARBA" id="ARBA00023004"/>
    </source>
</evidence>
<dbReference type="GO" id="GO:0016020">
    <property type="term" value="C:membrane"/>
    <property type="evidence" value="ECO:0007669"/>
    <property type="project" value="UniProtKB-SubCell"/>
</dbReference>
<sequence>MERLLLLSAALLALYNVYRRWTRISLADIPGPEPSSFLLGCLPELSQSQAAEADFKWQARFGHVIRLKGILGTDRLLVSDPKALYHMSNSGYHIRKSDFRSELINILTGPGLAWSNNEVHRRQRRVNSPAFGTQEARSYIPIFTAYAHKLTSQWKDLVGADGTALVDTPSYFSRYALDTIGAVAFDYQFGTTDNQEDPLAEALSSVVPMFAIPSKAGIFVMGLLEFMPIGILKFLIKNAPFPVLKHSRHVTSIAVGIAKQLVGEKSKALVAGKGKKDVLSLLVKANASENPRTCLSEEEMYAQMQTIMQAGHETVAATMSWTLLELARHPEMQTRLRAEIKDTYDALRARGQTELTAADFEEMKYTVAVMKEVLRYHSVATYSVREAARDEVLPLSKPILTKSGKTITELPIAKNTVMIISNSGYNRNSDVFGQDVHVFNPDRFLDDTVDLTTRLGVYGNLMSFGSGHRGCIGWRFAIYEYQSFLIELLKNFEFSIDPAVSDKILRQPGIVMLPAIEGEVDKGPRLPIRIKAVDF</sequence>
<gene>
    <name evidence="15" type="ORF">FB45DRAFT_889780</name>
</gene>